<sequence length="95" mass="10497">MLVAALARAGLNAQFRLSSAQNEEKMQPSDIASVPSVFVANITASFSNVVNPLYVKAAIPNKTPEENLRNEQEQKTLNELNCYPNCDVNVWLRSC</sequence>
<organism evidence="1 2">
    <name type="scientific">Molorchus minor</name>
    <dbReference type="NCBI Taxonomy" id="1323400"/>
    <lineage>
        <taxon>Eukaryota</taxon>
        <taxon>Metazoa</taxon>
        <taxon>Ecdysozoa</taxon>
        <taxon>Arthropoda</taxon>
        <taxon>Hexapoda</taxon>
        <taxon>Insecta</taxon>
        <taxon>Pterygota</taxon>
        <taxon>Neoptera</taxon>
        <taxon>Endopterygota</taxon>
        <taxon>Coleoptera</taxon>
        <taxon>Polyphaga</taxon>
        <taxon>Cucujiformia</taxon>
        <taxon>Chrysomeloidea</taxon>
        <taxon>Cerambycidae</taxon>
        <taxon>Lamiinae</taxon>
        <taxon>Monochamini</taxon>
        <taxon>Molorchus</taxon>
    </lineage>
</organism>
<proteinExistence type="predicted"/>
<gene>
    <name evidence="1" type="ORF">NQ317_010477</name>
</gene>
<comment type="caution">
    <text evidence="1">The sequence shown here is derived from an EMBL/GenBank/DDBJ whole genome shotgun (WGS) entry which is preliminary data.</text>
</comment>
<keyword evidence="2" id="KW-1185">Reference proteome</keyword>
<name>A0ABQ9JZQ5_9CUCU</name>
<evidence type="ECO:0000313" key="2">
    <source>
        <dbReference type="Proteomes" id="UP001162164"/>
    </source>
</evidence>
<dbReference type="Proteomes" id="UP001162164">
    <property type="component" value="Unassembled WGS sequence"/>
</dbReference>
<reference evidence="1" key="1">
    <citation type="journal article" date="2023" name="Insect Mol. Biol.">
        <title>Genome sequencing provides insights into the evolution of gene families encoding plant cell wall-degrading enzymes in longhorned beetles.</title>
        <authorList>
            <person name="Shin N.R."/>
            <person name="Okamura Y."/>
            <person name="Kirsch R."/>
            <person name="Pauchet Y."/>
        </authorList>
    </citation>
    <scope>NUCLEOTIDE SEQUENCE</scope>
    <source>
        <strain evidence="1">MMC_N1</strain>
    </source>
</reference>
<accession>A0ABQ9JZQ5</accession>
<protein>
    <submittedName>
        <fullName evidence="1">Uncharacterized protein</fullName>
    </submittedName>
</protein>
<evidence type="ECO:0000313" key="1">
    <source>
        <dbReference type="EMBL" id="KAJ8983384.1"/>
    </source>
</evidence>
<dbReference type="EMBL" id="JAPWTJ010000077">
    <property type="protein sequence ID" value="KAJ8983384.1"/>
    <property type="molecule type" value="Genomic_DNA"/>
</dbReference>